<accession>S0A1L2</accession>
<dbReference type="Proteomes" id="UP000014711">
    <property type="component" value="Segment"/>
</dbReference>
<dbReference type="GeneID" id="16797037"/>
<dbReference type="RefSeq" id="YP_008241955.1">
    <property type="nucleotide sequence ID" value="NC_021802.1"/>
</dbReference>
<evidence type="ECO:0000313" key="1">
    <source>
        <dbReference type="EMBL" id="AGO48377.1"/>
    </source>
</evidence>
<sequence>MTLATPQELVKLNEEYHKYLYLTNIESIEKEKQRIKKQFGYENSNATL</sequence>
<dbReference type="KEGG" id="vg:16797037"/>
<proteinExistence type="predicted"/>
<dbReference type="OrthoDB" id="27728at10239"/>
<evidence type="ECO:0000313" key="2">
    <source>
        <dbReference type="Proteomes" id="UP000014711"/>
    </source>
</evidence>
<reference evidence="2" key="2">
    <citation type="submission" date="2013-03" db="EMBL/GenBank/DDBJ databases">
        <title>The Cellulophaga phages: a novel, diverse, and globally ubiquitous model system.</title>
        <authorList>
            <person name="Holmfeldt K."/>
            <person name="Solonenko N."/>
            <person name="Shah M."/>
            <person name="Corrier K."/>
            <person name="Riemann L."/>
            <person name="VerBerkmoes N.C."/>
            <person name="Sullivan M.B."/>
        </authorList>
    </citation>
    <scope>NUCLEOTIDE SEQUENCE [LARGE SCALE GENOMIC DNA]</scope>
</reference>
<keyword evidence="2" id="KW-1185">Reference proteome</keyword>
<organism evidence="1 2">
    <name type="scientific">Cellulophaga phage phi10:1</name>
    <dbReference type="NCBI Taxonomy" id="1327981"/>
    <lineage>
        <taxon>Viruses</taxon>
        <taxon>Duplodnaviria</taxon>
        <taxon>Heunggongvirae</taxon>
        <taxon>Uroviricota</taxon>
        <taxon>Caudoviricetes</taxon>
        <taxon>Assiduviridae</taxon>
        <taxon>Cebadecemvirus</taxon>
        <taxon>Cebadecemvirus phi10una</taxon>
    </lineage>
</organism>
<name>S0A1L2_9CAUD</name>
<dbReference type="EMBL" id="KC821618">
    <property type="protein sequence ID" value="AGO48377.1"/>
    <property type="molecule type" value="Genomic_DNA"/>
</dbReference>
<protein>
    <submittedName>
        <fullName evidence="1">Uncharacterized protein</fullName>
    </submittedName>
</protein>
<gene>
    <name evidence="1" type="ORF">Phi10:1_gp036</name>
</gene>
<reference evidence="1 2" key="1">
    <citation type="journal article" date="2013" name="Proc. Natl. Acad. Sci. U.S.A.">
        <title>Twelve previously unknown phage genera are ubiquitous in global oceans.</title>
        <authorList>
            <person name="Holmfeldt K."/>
            <person name="Solonenko N."/>
            <person name="Shah M."/>
            <person name="Corrier K."/>
            <person name="Riemann L."/>
            <person name="Verberkmoes N.C."/>
            <person name="Sullivan M.B."/>
        </authorList>
    </citation>
    <scope>NUCLEOTIDE SEQUENCE [LARGE SCALE GENOMIC DNA]</scope>
    <source>
        <strain evidence="1">Phi10:1</strain>
    </source>
</reference>